<name>A0AAE0KRB3_9CHLO</name>
<feature type="region of interest" description="Disordered" evidence="1">
    <location>
        <begin position="16"/>
        <end position="80"/>
    </location>
</feature>
<evidence type="ECO:0000313" key="3">
    <source>
        <dbReference type="Proteomes" id="UP001190700"/>
    </source>
</evidence>
<feature type="compositionally biased region" description="Basic residues" evidence="1">
    <location>
        <begin position="53"/>
        <end position="67"/>
    </location>
</feature>
<keyword evidence="3" id="KW-1185">Reference proteome</keyword>
<dbReference type="AlphaFoldDB" id="A0AAE0KRB3"/>
<dbReference type="EMBL" id="LGRX02020339">
    <property type="protein sequence ID" value="KAK3257600.1"/>
    <property type="molecule type" value="Genomic_DNA"/>
</dbReference>
<comment type="caution">
    <text evidence="2">The sequence shown here is derived from an EMBL/GenBank/DDBJ whole genome shotgun (WGS) entry which is preliminary data.</text>
</comment>
<reference evidence="2 3" key="1">
    <citation type="journal article" date="2015" name="Genome Biol. Evol.">
        <title>Comparative Genomics of a Bacterivorous Green Alga Reveals Evolutionary Causalities and Consequences of Phago-Mixotrophic Mode of Nutrition.</title>
        <authorList>
            <person name="Burns J.A."/>
            <person name="Paasch A."/>
            <person name="Narechania A."/>
            <person name="Kim E."/>
        </authorList>
    </citation>
    <scope>NUCLEOTIDE SEQUENCE [LARGE SCALE GENOMIC DNA]</scope>
    <source>
        <strain evidence="2 3">PLY_AMNH</strain>
    </source>
</reference>
<evidence type="ECO:0000256" key="1">
    <source>
        <dbReference type="SAM" id="MobiDB-lite"/>
    </source>
</evidence>
<feature type="non-terminal residue" evidence="2">
    <location>
        <position position="1"/>
    </location>
</feature>
<accession>A0AAE0KRB3</accession>
<dbReference type="Proteomes" id="UP001190700">
    <property type="component" value="Unassembled WGS sequence"/>
</dbReference>
<sequence length="136" mass="15043">EVQLPLSRPQNAMLQAAMEADGDASLLQPVDDRQESSPRPHHSSQVMPSAAHARGHLRPGPRVKGGRGHNEGEGGSGLGIYTRLKNTHWKNMDDELRYKEQILQRTIERCKDMEKKVAVRVTLAAVVSVQLLCNMG</sequence>
<organism evidence="2 3">
    <name type="scientific">Cymbomonas tetramitiformis</name>
    <dbReference type="NCBI Taxonomy" id="36881"/>
    <lineage>
        <taxon>Eukaryota</taxon>
        <taxon>Viridiplantae</taxon>
        <taxon>Chlorophyta</taxon>
        <taxon>Pyramimonadophyceae</taxon>
        <taxon>Pyramimonadales</taxon>
        <taxon>Pyramimonadaceae</taxon>
        <taxon>Cymbomonas</taxon>
    </lineage>
</organism>
<protein>
    <submittedName>
        <fullName evidence="2">Uncharacterized protein</fullName>
    </submittedName>
</protein>
<proteinExistence type="predicted"/>
<evidence type="ECO:0000313" key="2">
    <source>
        <dbReference type="EMBL" id="KAK3257600.1"/>
    </source>
</evidence>
<gene>
    <name evidence="2" type="ORF">CYMTET_33321</name>
</gene>